<dbReference type="PANTHER" id="PTHR36766">
    <property type="entry name" value="PLANT BROAD-SPECTRUM MILDEW RESISTANCE PROTEIN RPW8"/>
    <property type="match status" value="1"/>
</dbReference>
<dbReference type="AlphaFoldDB" id="A0AAP0X4U1"/>
<evidence type="ECO:0000259" key="6">
    <source>
        <dbReference type="Pfam" id="PF18052"/>
    </source>
</evidence>
<dbReference type="Gene3D" id="1.20.5.4130">
    <property type="match status" value="1"/>
</dbReference>
<evidence type="ECO:0000313" key="9">
    <source>
        <dbReference type="Proteomes" id="UP001415857"/>
    </source>
</evidence>
<dbReference type="Pfam" id="PF00931">
    <property type="entry name" value="NB-ARC"/>
    <property type="match status" value="1"/>
</dbReference>
<dbReference type="InterPro" id="IPR027417">
    <property type="entry name" value="P-loop_NTPase"/>
</dbReference>
<keyword evidence="1" id="KW-0677">Repeat</keyword>
<reference evidence="8 9" key="1">
    <citation type="journal article" date="2024" name="Plant J.">
        <title>Genome sequences and population genomics reveal climatic adaptation and genomic divergence between two closely related sweetgum species.</title>
        <authorList>
            <person name="Xu W.Q."/>
            <person name="Ren C.Q."/>
            <person name="Zhang X.Y."/>
            <person name="Comes H.P."/>
            <person name="Liu X.H."/>
            <person name="Li Y.G."/>
            <person name="Kettle C.J."/>
            <person name="Jalonen R."/>
            <person name="Gaisberger H."/>
            <person name="Ma Y.Z."/>
            <person name="Qiu Y.X."/>
        </authorList>
    </citation>
    <scope>NUCLEOTIDE SEQUENCE [LARGE SCALE GENOMIC DNA]</scope>
    <source>
        <strain evidence="8">Hangzhou</strain>
    </source>
</reference>
<proteinExistence type="predicted"/>
<sequence length="576" mass="66158">MMAETILSVLAKGVLEKVLSLPLSEISLAWGVKKELNKLEKTLSTIDAVLSDAERQQTTNDAVRDWLAKLKDVVYDVDDVLDEVSTEALRQKVEIHGSMLKEVGNFFSRSNPIAFRFKLGHKMKEIREKLDEIAKDRRDFQFTEQPIDARVENRVMGRTSHSFVPDSEVIGRGHDKEQIVELLLRSSTESLSVIPIVGLGGLGKTTLAKLVYNDDRVVRNFELRIWVCVSEDFDIKKLIEKTIDSIPGVQCASKELDPLQKCLRDSLNSKKFVLVLDDVWNEDSTRWIELKNLLIGGASGSKIIVTTRIMKIASFMGTMTPYKLGGLTNDECLSILVKYAFEKGHEKWHPNLVEIGKEIVMKCGGIPLAVRTLGSLLYMKTEEREWLYIKENDIWKLKQKENDILPALRLSYEQLPSYLKQCFAYCSMFPKDFEIRRELMINYWMAQGWLSSSNKSQQLEDIGNQYFNELMSRTFFQDVNIFFDNVVNYCKIHDLIVNLAQQVAGKEWSNVDFDSQVNSERVRHVLFAEKDLFEKTIPASLLKAKKLRSFSFHIKWGPLTNPLLKRLCYVLSACER</sequence>
<gene>
    <name evidence="8" type="ORF">L1049_007662</name>
</gene>
<evidence type="ECO:0000256" key="3">
    <source>
        <dbReference type="ARBA" id="ARBA00022821"/>
    </source>
</evidence>
<dbReference type="InterPro" id="IPR041118">
    <property type="entry name" value="Rx_N"/>
</dbReference>
<evidence type="ECO:0000259" key="5">
    <source>
        <dbReference type="Pfam" id="PF00931"/>
    </source>
</evidence>
<comment type="caution">
    <text evidence="8">The sequence shown here is derived from an EMBL/GenBank/DDBJ whole genome shotgun (WGS) entry which is preliminary data.</text>
</comment>
<dbReference type="InterPro" id="IPR036388">
    <property type="entry name" value="WH-like_DNA-bd_sf"/>
</dbReference>
<dbReference type="InterPro" id="IPR002182">
    <property type="entry name" value="NB-ARC"/>
</dbReference>
<evidence type="ECO:0000259" key="7">
    <source>
        <dbReference type="Pfam" id="PF23559"/>
    </source>
</evidence>
<accession>A0AAP0X4U1</accession>
<organism evidence="8 9">
    <name type="scientific">Liquidambar formosana</name>
    <name type="common">Formosan gum</name>
    <dbReference type="NCBI Taxonomy" id="63359"/>
    <lineage>
        <taxon>Eukaryota</taxon>
        <taxon>Viridiplantae</taxon>
        <taxon>Streptophyta</taxon>
        <taxon>Embryophyta</taxon>
        <taxon>Tracheophyta</taxon>
        <taxon>Spermatophyta</taxon>
        <taxon>Magnoliopsida</taxon>
        <taxon>eudicotyledons</taxon>
        <taxon>Gunneridae</taxon>
        <taxon>Pentapetalae</taxon>
        <taxon>Saxifragales</taxon>
        <taxon>Altingiaceae</taxon>
        <taxon>Liquidambar</taxon>
    </lineage>
</organism>
<dbReference type="Gene3D" id="1.10.10.10">
    <property type="entry name" value="Winged helix-like DNA-binding domain superfamily/Winged helix DNA-binding domain"/>
    <property type="match status" value="1"/>
</dbReference>
<feature type="domain" description="Disease resistance protein winged helix" evidence="7">
    <location>
        <begin position="428"/>
        <end position="500"/>
    </location>
</feature>
<dbReference type="InterPro" id="IPR058922">
    <property type="entry name" value="WHD_DRP"/>
</dbReference>
<dbReference type="Pfam" id="PF23559">
    <property type="entry name" value="WHD_DRP"/>
    <property type="match status" value="1"/>
</dbReference>
<keyword evidence="3" id="KW-0611">Plant defense</keyword>
<dbReference type="GO" id="GO:0043531">
    <property type="term" value="F:ADP binding"/>
    <property type="evidence" value="ECO:0007669"/>
    <property type="project" value="InterPro"/>
</dbReference>
<feature type="domain" description="NB-ARC" evidence="5">
    <location>
        <begin position="175"/>
        <end position="343"/>
    </location>
</feature>
<dbReference type="GO" id="GO:0006952">
    <property type="term" value="P:defense response"/>
    <property type="evidence" value="ECO:0007669"/>
    <property type="project" value="UniProtKB-KW"/>
</dbReference>
<dbReference type="GO" id="GO:0005524">
    <property type="term" value="F:ATP binding"/>
    <property type="evidence" value="ECO:0007669"/>
    <property type="project" value="UniProtKB-KW"/>
</dbReference>
<evidence type="ECO:0000313" key="8">
    <source>
        <dbReference type="EMBL" id="KAK9289507.1"/>
    </source>
</evidence>
<name>A0AAP0X4U1_LIQFO</name>
<dbReference type="FunFam" id="3.40.50.300:FF:001091">
    <property type="entry name" value="Probable disease resistance protein At1g61300"/>
    <property type="match status" value="1"/>
</dbReference>
<feature type="domain" description="Disease resistance N-terminal" evidence="6">
    <location>
        <begin position="14"/>
        <end position="98"/>
    </location>
</feature>
<dbReference type="EMBL" id="JBBPBK010000002">
    <property type="protein sequence ID" value="KAK9289507.1"/>
    <property type="molecule type" value="Genomic_DNA"/>
</dbReference>
<dbReference type="Pfam" id="PF18052">
    <property type="entry name" value="Rx_N"/>
    <property type="match status" value="1"/>
</dbReference>
<dbReference type="PRINTS" id="PR00364">
    <property type="entry name" value="DISEASERSIST"/>
</dbReference>
<dbReference type="FunFam" id="1.10.10.10:FF:000322">
    <property type="entry name" value="Probable disease resistance protein At1g63360"/>
    <property type="match status" value="1"/>
</dbReference>
<dbReference type="Proteomes" id="UP001415857">
    <property type="component" value="Unassembled WGS sequence"/>
</dbReference>
<keyword evidence="4" id="KW-0067">ATP-binding</keyword>
<dbReference type="Gene3D" id="3.40.50.300">
    <property type="entry name" value="P-loop containing nucleotide triphosphate hydrolases"/>
    <property type="match status" value="1"/>
</dbReference>
<evidence type="ECO:0000256" key="4">
    <source>
        <dbReference type="ARBA" id="ARBA00022840"/>
    </source>
</evidence>
<protein>
    <recommendedName>
        <fullName evidence="10">Disease resistance protein RGA3</fullName>
    </recommendedName>
</protein>
<evidence type="ECO:0008006" key="10">
    <source>
        <dbReference type="Google" id="ProtNLM"/>
    </source>
</evidence>
<keyword evidence="9" id="KW-1185">Reference proteome</keyword>
<keyword evidence="2" id="KW-0547">Nucleotide-binding</keyword>
<dbReference type="PANTHER" id="PTHR36766:SF61">
    <property type="entry name" value="NB-ARC DOMAIN DISEASE RESISTANCE PROTEIN"/>
    <property type="match status" value="1"/>
</dbReference>
<evidence type="ECO:0000256" key="2">
    <source>
        <dbReference type="ARBA" id="ARBA00022741"/>
    </source>
</evidence>
<dbReference type="SUPFAM" id="SSF52540">
    <property type="entry name" value="P-loop containing nucleoside triphosphate hydrolases"/>
    <property type="match status" value="1"/>
</dbReference>
<evidence type="ECO:0000256" key="1">
    <source>
        <dbReference type="ARBA" id="ARBA00022737"/>
    </source>
</evidence>